<evidence type="ECO:0000256" key="6">
    <source>
        <dbReference type="RuleBase" id="RU000688"/>
    </source>
</evidence>
<evidence type="ECO:0000256" key="7">
    <source>
        <dbReference type="SAM" id="Phobius"/>
    </source>
</evidence>
<dbReference type="AlphaFoldDB" id="A0A8B8BYW5"/>
<keyword evidence="6" id="KW-0807">Transducer</keyword>
<feature type="transmembrane region" description="Helical" evidence="7">
    <location>
        <begin position="191"/>
        <end position="211"/>
    </location>
</feature>
<dbReference type="OrthoDB" id="6287421at2759"/>
<feature type="domain" description="G-protein coupled receptors family 1 profile" evidence="8">
    <location>
        <begin position="1"/>
        <end position="247"/>
    </location>
</feature>
<dbReference type="Gene3D" id="1.20.1070.10">
    <property type="entry name" value="Rhodopsin 7-helix transmembrane proteins"/>
    <property type="match status" value="1"/>
</dbReference>
<feature type="transmembrane region" description="Helical" evidence="7">
    <location>
        <begin position="55"/>
        <end position="78"/>
    </location>
</feature>
<dbReference type="RefSeq" id="XP_022308039.1">
    <property type="nucleotide sequence ID" value="XM_022452331.1"/>
</dbReference>
<keyword evidence="4 7" id="KW-1133">Transmembrane helix</keyword>
<dbReference type="SUPFAM" id="SSF81321">
    <property type="entry name" value="Family A G protein-coupled receptor-like"/>
    <property type="match status" value="1"/>
</dbReference>
<evidence type="ECO:0000256" key="3">
    <source>
        <dbReference type="ARBA" id="ARBA00022692"/>
    </source>
</evidence>
<dbReference type="KEGG" id="cvn:111114042"/>
<dbReference type="GO" id="GO:0004930">
    <property type="term" value="F:G protein-coupled receptor activity"/>
    <property type="evidence" value="ECO:0007669"/>
    <property type="project" value="UniProtKB-KW"/>
</dbReference>
<feature type="transmembrane region" description="Helical" evidence="7">
    <location>
        <begin position="136"/>
        <end position="159"/>
    </location>
</feature>
<evidence type="ECO:0000259" key="8">
    <source>
        <dbReference type="PROSITE" id="PS50262"/>
    </source>
</evidence>
<keyword evidence="9" id="KW-1185">Reference proteome</keyword>
<sequence length="297" mass="34211">MILYRRRLNTPTNVFIVSLSFADLCVGLMTLPMYAFHYFSASEFVRYKYLCILKYSSILFSLSSSMYSLTAIAVDRYIAILHPLKYPVWMTSSLSRKISCGIYIYNFLVMCIPYIWHNDTILSQKCDFYTGLPLVYTIVFSFGSIFLLLSTCLVLYVRVFRVVLVNRKKTIERKAQKDYTKRQQIKKETKSASTMGTILFLFVAFWFPFLVSGPLKYTRLSPEIVELIKNICLLIAQSNSAVNPILYCWLKPDFAWAFKQMLPCCCGSPDTPGHCNKIPQIQTVELSHSSGQRTNSM</sequence>
<evidence type="ECO:0000256" key="5">
    <source>
        <dbReference type="ARBA" id="ARBA00023136"/>
    </source>
</evidence>
<reference evidence="10" key="1">
    <citation type="submission" date="2025-08" db="UniProtKB">
        <authorList>
            <consortium name="RefSeq"/>
        </authorList>
    </citation>
    <scope>IDENTIFICATION</scope>
    <source>
        <tissue evidence="10">Whole sample</tissue>
    </source>
</reference>
<comment type="subcellular location">
    <subcellularLocation>
        <location evidence="1">Cell membrane</location>
        <topology evidence="1">Multi-pass membrane protein</topology>
    </subcellularLocation>
</comment>
<evidence type="ECO:0000256" key="2">
    <source>
        <dbReference type="ARBA" id="ARBA00022475"/>
    </source>
</evidence>
<keyword evidence="6 10" id="KW-0675">Receptor</keyword>
<dbReference type="PROSITE" id="PS50262">
    <property type="entry name" value="G_PROTEIN_RECEP_F1_2"/>
    <property type="match status" value="1"/>
</dbReference>
<evidence type="ECO:0000256" key="4">
    <source>
        <dbReference type="ARBA" id="ARBA00022989"/>
    </source>
</evidence>
<dbReference type="PROSITE" id="PS00237">
    <property type="entry name" value="G_PROTEIN_RECEP_F1_1"/>
    <property type="match status" value="1"/>
</dbReference>
<comment type="similarity">
    <text evidence="6">Belongs to the G-protein coupled receptor 1 family.</text>
</comment>
<dbReference type="InterPro" id="IPR017452">
    <property type="entry name" value="GPCR_Rhodpsn_7TM"/>
</dbReference>
<dbReference type="PRINTS" id="PR00237">
    <property type="entry name" value="GPCRRHODOPSN"/>
</dbReference>
<protein>
    <submittedName>
        <fullName evidence="10">Probable G-protein coupled receptor No9</fullName>
    </submittedName>
</protein>
<accession>A0A8B8BYW5</accession>
<dbReference type="GeneID" id="111114042"/>
<dbReference type="Pfam" id="PF00001">
    <property type="entry name" value="7tm_1"/>
    <property type="match status" value="1"/>
</dbReference>
<keyword evidence="5 7" id="KW-0472">Membrane</keyword>
<evidence type="ECO:0000313" key="10">
    <source>
        <dbReference type="RefSeq" id="XP_022308039.1"/>
    </source>
</evidence>
<evidence type="ECO:0000256" key="1">
    <source>
        <dbReference type="ARBA" id="ARBA00004651"/>
    </source>
</evidence>
<dbReference type="GO" id="GO:0005886">
    <property type="term" value="C:plasma membrane"/>
    <property type="evidence" value="ECO:0007669"/>
    <property type="project" value="UniProtKB-SubCell"/>
</dbReference>
<gene>
    <name evidence="10" type="primary">LOC111114042</name>
</gene>
<name>A0A8B8BYW5_CRAVI</name>
<dbReference type="PANTHER" id="PTHR22750">
    <property type="entry name" value="G-PROTEIN COUPLED RECEPTOR"/>
    <property type="match status" value="1"/>
</dbReference>
<dbReference type="InterPro" id="IPR000276">
    <property type="entry name" value="GPCR_Rhodpsn"/>
</dbReference>
<organism evidence="9 10">
    <name type="scientific">Crassostrea virginica</name>
    <name type="common">Eastern oyster</name>
    <dbReference type="NCBI Taxonomy" id="6565"/>
    <lineage>
        <taxon>Eukaryota</taxon>
        <taxon>Metazoa</taxon>
        <taxon>Spiralia</taxon>
        <taxon>Lophotrochozoa</taxon>
        <taxon>Mollusca</taxon>
        <taxon>Bivalvia</taxon>
        <taxon>Autobranchia</taxon>
        <taxon>Pteriomorphia</taxon>
        <taxon>Ostreida</taxon>
        <taxon>Ostreoidea</taxon>
        <taxon>Ostreidae</taxon>
        <taxon>Crassostrea</taxon>
    </lineage>
</organism>
<keyword evidence="2" id="KW-1003">Cell membrane</keyword>
<feature type="transmembrane region" description="Helical" evidence="7">
    <location>
        <begin position="98"/>
        <end position="116"/>
    </location>
</feature>
<dbReference type="Proteomes" id="UP000694844">
    <property type="component" value="Chromosome 9"/>
</dbReference>
<proteinExistence type="inferred from homology"/>
<dbReference type="CDD" id="cd00637">
    <property type="entry name" value="7tm_classA_rhodopsin-like"/>
    <property type="match status" value="1"/>
</dbReference>
<feature type="transmembrane region" description="Helical" evidence="7">
    <location>
        <begin position="12"/>
        <end position="35"/>
    </location>
</feature>
<keyword evidence="6" id="KW-0297">G-protein coupled receptor</keyword>
<evidence type="ECO:0000313" key="9">
    <source>
        <dbReference type="Proteomes" id="UP000694844"/>
    </source>
</evidence>
<keyword evidence="3 6" id="KW-0812">Transmembrane</keyword>